<evidence type="ECO:0000256" key="1">
    <source>
        <dbReference type="SAM" id="MobiDB-lite"/>
    </source>
</evidence>
<evidence type="ECO:0000313" key="3">
    <source>
        <dbReference type="EMBL" id="CRK30835.1"/>
    </source>
</evidence>
<gene>
    <name evidence="3" type="ORF">BN1723_014426</name>
</gene>
<dbReference type="Pfam" id="PF11790">
    <property type="entry name" value="Glyco_hydro_cc"/>
    <property type="match status" value="1"/>
</dbReference>
<dbReference type="AlphaFoldDB" id="A0A0G4MA95"/>
<dbReference type="PANTHER" id="PTHR34154:SF10">
    <property type="entry name" value="ASL1-LIKE GLYCOSYL HYDROLASE CATALYTIC DOMAIN-CONTAINING PROTEIN"/>
    <property type="match status" value="1"/>
</dbReference>
<feature type="domain" description="SPX" evidence="2">
    <location>
        <begin position="1"/>
        <end position="37"/>
    </location>
</feature>
<protein>
    <recommendedName>
        <fullName evidence="2">SPX domain-containing protein</fullName>
    </recommendedName>
</protein>
<dbReference type="InterPro" id="IPR024655">
    <property type="entry name" value="Asl1_glyco_hydro_catalytic"/>
</dbReference>
<dbReference type="PROSITE" id="PS51382">
    <property type="entry name" value="SPX"/>
    <property type="match status" value="1"/>
</dbReference>
<dbReference type="GO" id="GO:0009277">
    <property type="term" value="C:fungal-type cell wall"/>
    <property type="evidence" value="ECO:0007669"/>
    <property type="project" value="TreeGrafter"/>
</dbReference>
<dbReference type="Proteomes" id="UP000045706">
    <property type="component" value="Unassembled WGS sequence"/>
</dbReference>
<organism evidence="3 4">
    <name type="scientific">Verticillium longisporum</name>
    <name type="common">Verticillium dahliae var. longisporum</name>
    <dbReference type="NCBI Taxonomy" id="100787"/>
    <lineage>
        <taxon>Eukaryota</taxon>
        <taxon>Fungi</taxon>
        <taxon>Dikarya</taxon>
        <taxon>Ascomycota</taxon>
        <taxon>Pezizomycotina</taxon>
        <taxon>Sordariomycetes</taxon>
        <taxon>Hypocreomycetidae</taxon>
        <taxon>Glomerellales</taxon>
        <taxon>Plectosphaerellaceae</taxon>
        <taxon>Verticillium</taxon>
    </lineage>
</organism>
<dbReference type="Gene3D" id="3.20.20.80">
    <property type="entry name" value="Glycosidases"/>
    <property type="match status" value="1"/>
</dbReference>
<proteinExistence type="predicted"/>
<feature type="non-terminal residue" evidence="3">
    <location>
        <position position="1"/>
    </location>
</feature>
<reference evidence="4" key="1">
    <citation type="submission" date="2015-05" db="EMBL/GenBank/DDBJ databases">
        <authorList>
            <person name="Fogelqvist Johan"/>
        </authorList>
    </citation>
    <scope>NUCLEOTIDE SEQUENCE [LARGE SCALE GENOMIC DNA]</scope>
</reference>
<dbReference type="InterPro" id="IPR018966">
    <property type="entry name" value="VTC_domain"/>
</dbReference>
<dbReference type="GO" id="GO:0071966">
    <property type="term" value="P:fungal-type cell wall polysaccharide metabolic process"/>
    <property type="evidence" value="ECO:0007669"/>
    <property type="project" value="TreeGrafter"/>
</dbReference>
<dbReference type="SUPFAM" id="SSF51445">
    <property type="entry name" value="(Trans)glycosidases"/>
    <property type="match status" value="1"/>
</dbReference>
<feature type="region of interest" description="Disordered" evidence="1">
    <location>
        <begin position="264"/>
        <end position="295"/>
    </location>
</feature>
<dbReference type="InterPro" id="IPR004331">
    <property type="entry name" value="SPX_dom"/>
</dbReference>
<name>A0A0G4MA95_VERLO</name>
<dbReference type="EMBL" id="CVQI01023224">
    <property type="protein sequence ID" value="CRK30835.1"/>
    <property type="molecule type" value="Genomic_DNA"/>
</dbReference>
<dbReference type="InterPro" id="IPR017853">
    <property type="entry name" value="GH"/>
</dbReference>
<accession>A0A0G4MA95</accession>
<dbReference type="InterPro" id="IPR042267">
    <property type="entry name" value="VTC_sf"/>
</dbReference>
<dbReference type="PANTHER" id="PTHR34154">
    <property type="entry name" value="ALKALI-SENSITIVE LINKAGE PROTEIN 1"/>
    <property type="match status" value="1"/>
</dbReference>
<dbReference type="GO" id="GO:0006799">
    <property type="term" value="P:polyphosphate biosynthetic process"/>
    <property type="evidence" value="ECO:0007669"/>
    <property type="project" value="UniProtKB-ARBA"/>
</dbReference>
<feature type="compositionally biased region" description="Basic and acidic residues" evidence="1">
    <location>
        <begin position="271"/>
        <end position="284"/>
    </location>
</feature>
<evidence type="ECO:0000313" key="4">
    <source>
        <dbReference type="Proteomes" id="UP000045706"/>
    </source>
</evidence>
<sequence length="533" mass="58507">EIGELKKYSNINYTAFLKIVKKHDRKRGGRYKVRPMMQLSLSRRPFNSEQGYSPLLNKLSILYYALRQQLEDEAADIQLPSELEEQGETHNGERYTAHKFWVHPDNLLEVKTYILRRLPALVYSEQSSKGLDVANDPTITSLYFDNNKFELYSNKTSTSLVAMFNKQAVTALASLALAKEAVAFNAHRHSHEERDIVYAHTHVEIVTEWVTVTAGPGQPAPSPDYAAPQNPLTTTSTYVVVQTPVAVEPPAPVVPPTTLQTAVVATPVTSPKEEGAQDTPKKETSSGSTGTSGGKRGFAYNDASLVKNFFTNGNECTNCPWAYNWDSSDNGLSQAGVEYVPQLWGPIDVHLQRWEQNVASSIKAGSTHILSFNECDMPSQCNLDASSAADAHIKHVNPFSKQVKIGSPAVTNSNIPGQGLDWLKAWVDACDAKGCVYDFCVVHWYSPLEAADTLFTHIKQASEICGGKPVWLTEFAPLSHDDSAVSSWIQTNIPKLDALKELERYSFFMVAEGNGKLISSGGLSGAGKAYASA</sequence>
<dbReference type="Pfam" id="PF09359">
    <property type="entry name" value="VTC"/>
    <property type="match status" value="1"/>
</dbReference>
<dbReference type="InterPro" id="IPR053183">
    <property type="entry name" value="ASL1"/>
</dbReference>
<evidence type="ECO:0000259" key="2">
    <source>
        <dbReference type="PROSITE" id="PS51382"/>
    </source>
</evidence>
<dbReference type="Gene3D" id="3.20.100.30">
    <property type="entry name" value="VTC, catalytic tunnel domain"/>
    <property type="match status" value="1"/>
</dbReference>